<name>A0A117MPF6_9ACTN</name>
<evidence type="ECO:0000313" key="2">
    <source>
        <dbReference type="Proteomes" id="UP000053244"/>
    </source>
</evidence>
<accession>A0A117MPF6</accession>
<dbReference type="OrthoDB" id="3296930at2"/>
<sequence length="112" mass="12889">MADADVQNSLKQVSAAAQQYGVTDADVERWRASIAERPPWAQRAHISAMIAQRLVMTALEHRQECDRESCRTCAGIREMLIIALAGVRTVVDDRLDELYRRPARWPWRRRSI</sequence>
<dbReference type="EMBL" id="LLZH01000287">
    <property type="protein sequence ID" value="KUL28582.1"/>
    <property type="molecule type" value="Genomic_DNA"/>
</dbReference>
<gene>
    <name evidence="1" type="ORF">ADL15_31490</name>
</gene>
<keyword evidence="2" id="KW-1185">Reference proteome</keyword>
<evidence type="ECO:0000313" key="1">
    <source>
        <dbReference type="EMBL" id="KUL28582.1"/>
    </source>
</evidence>
<organism evidence="1 2">
    <name type="scientific">Actinoplanes awajinensis subsp. mycoplanecinus</name>
    <dbReference type="NCBI Taxonomy" id="135947"/>
    <lineage>
        <taxon>Bacteria</taxon>
        <taxon>Bacillati</taxon>
        <taxon>Actinomycetota</taxon>
        <taxon>Actinomycetes</taxon>
        <taxon>Micromonosporales</taxon>
        <taxon>Micromonosporaceae</taxon>
        <taxon>Actinoplanes</taxon>
    </lineage>
</organism>
<comment type="caution">
    <text evidence="1">The sequence shown here is derived from an EMBL/GenBank/DDBJ whole genome shotgun (WGS) entry which is preliminary data.</text>
</comment>
<dbReference type="RefSeq" id="WP_067698764.1">
    <property type="nucleotide sequence ID" value="NZ_LLZH01000287.1"/>
</dbReference>
<protein>
    <submittedName>
        <fullName evidence="1">Uncharacterized protein</fullName>
    </submittedName>
</protein>
<proteinExistence type="predicted"/>
<dbReference type="AlphaFoldDB" id="A0A117MPF6"/>
<reference evidence="1 2" key="1">
    <citation type="submission" date="2015-10" db="EMBL/GenBank/DDBJ databases">
        <authorList>
            <person name="Gilbert D.G."/>
        </authorList>
    </citation>
    <scope>NUCLEOTIDE SEQUENCE [LARGE SCALE GENOMIC DNA]</scope>
    <source>
        <strain evidence="1 2">NRRL B-16712</strain>
    </source>
</reference>
<dbReference type="Proteomes" id="UP000053244">
    <property type="component" value="Unassembled WGS sequence"/>
</dbReference>